<comment type="similarity">
    <text evidence="1">Belongs to the FGGY kinase family.</text>
</comment>
<keyword evidence="3" id="KW-0418">Kinase</keyword>
<name>A0ABS5HUR9_9RHOB</name>
<dbReference type="InterPro" id="IPR043129">
    <property type="entry name" value="ATPase_NBD"/>
</dbReference>
<evidence type="ECO:0000313" key="6">
    <source>
        <dbReference type="EMBL" id="MBR9652704.1"/>
    </source>
</evidence>
<evidence type="ECO:0000256" key="1">
    <source>
        <dbReference type="ARBA" id="ARBA00009156"/>
    </source>
</evidence>
<dbReference type="PANTHER" id="PTHR43095">
    <property type="entry name" value="SUGAR KINASE"/>
    <property type="match status" value="1"/>
</dbReference>
<evidence type="ECO:0000256" key="2">
    <source>
        <dbReference type="ARBA" id="ARBA00022679"/>
    </source>
</evidence>
<accession>A0ABS5HUR9</accession>
<keyword evidence="7" id="KW-1185">Reference proteome</keyword>
<dbReference type="PANTHER" id="PTHR43095:SF5">
    <property type="entry name" value="XYLULOSE KINASE"/>
    <property type="match status" value="1"/>
</dbReference>
<dbReference type="Gene3D" id="3.30.420.40">
    <property type="match status" value="2"/>
</dbReference>
<evidence type="ECO:0000256" key="3">
    <source>
        <dbReference type="ARBA" id="ARBA00022777"/>
    </source>
</evidence>
<evidence type="ECO:0000259" key="4">
    <source>
        <dbReference type="Pfam" id="PF00370"/>
    </source>
</evidence>
<evidence type="ECO:0008006" key="8">
    <source>
        <dbReference type="Google" id="ProtNLM"/>
    </source>
</evidence>
<comment type="caution">
    <text evidence="6">The sequence shown here is derived from an EMBL/GenBank/DDBJ whole genome shotgun (WGS) entry which is preliminary data.</text>
</comment>
<dbReference type="InterPro" id="IPR050406">
    <property type="entry name" value="FGGY_Carb_Kinase"/>
</dbReference>
<reference evidence="6 7" key="1">
    <citation type="journal article" date="2021" name="Arch. Microbiol.">
        <title>Thalassobius aquimarinus sp. nov., isolated from the Sea of Japan seashore.</title>
        <authorList>
            <person name="Kurilenko V.V."/>
            <person name="Romanenko L.A."/>
            <person name="Chernysheva N.Y."/>
            <person name="Velansky P.V."/>
            <person name="Tekutyeva L.A."/>
            <person name="Isaeva M.P."/>
            <person name="Mikhailov V.V."/>
        </authorList>
    </citation>
    <scope>NUCLEOTIDE SEQUENCE [LARGE SCALE GENOMIC DNA]</scope>
    <source>
        <strain evidence="6 7">KMM 8518</strain>
    </source>
</reference>
<gene>
    <name evidence="6" type="ORF">IT775_16415</name>
</gene>
<proteinExistence type="inferred from homology"/>
<evidence type="ECO:0000313" key="7">
    <source>
        <dbReference type="Proteomes" id="UP001195941"/>
    </source>
</evidence>
<dbReference type="PIRSF" id="PIRSF000538">
    <property type="entry name" value="GlpK"/>
    <property type="match status" value="1"/>
</dbReference>
<evidence type="ECO:0000259" key="5">
    <source>
        <dbReference type="Pfam" id="PF02782"/>
    </source>
</evidence>
<dbReference type="InterPro" id="IPR018485">
    <property type="entry name" value="FGGY_C"/>
</dbReference>
<dbReference type="InterPro" id="IPR000577">
    <property type="entry name" value="Carb_kinase_FGGY"/>
</dbReference>
<dbReference type="RefSeq" id="WP_212702318.1">
    <property type="nucleotide sequence ID" value="NZ_JADMKU010000017.1"/>
</dbReference>
<dbReference type="Pfam" id="PF02782">
    <property type="entry name" value="FGGY_C"/>
    <property type="match status" value="1"/>
</dbReference>
<organism evidence="6 7">
    <name type="scientific">Thalassovita aquimarina</name>
    <dbReference type="NCBI Taxonomy" id="2785917"/>
    <lineage>
        <taxon>Bacteria</taxon>
        <taxon>Pseudomonadati</taxon>
        <taxon>Pseudomonadota</taxon>
        <taxon>Alphaproteobacteria</taxon>
        <taxon>Rhodobacterales</taxon>
        <taxon>Roseobacteraceae</taxon>
        <taxon>Thalassovita</taxon>
    </lineage>
</organism>
<dbReference type="SUPFAM" id="SSF53067">
    <property type="entry name" value="Actin-like ATPase domain"/>
    <property type="match status" value="2"/>
</dbReference>
<dbReference type="Pfam" id="PF00370">
    <property type="entry name" value="FGGY_N"/>
    <property type="match status" value="1"/>
</dbReference>
<feature type="domain" description="Carbohydrate kinase FGGY C-terminal" evidence="5">
    <location>
        <begin position="243"/>
        <end position="430"/>
    </location>
</feature>
<dbReference type="Proteomes" id="UP001195941">
    <property type="component" value="Unassembled WGS sequence"/>
</dbReference>
<feature type="domain" description="Carbohydrate kinase FGGY N-terminal" evidence="4">
    <location>
        <begin position="4"/>
        <end position="234"/>
    </location>
</feature>
<keyword evidence="2" id="KW-0808">Transferase</keyword>
<dbReference type="EMBL" id="JADMKU010000017">
    <property type="protein sequence ID" value="MBR9652704.1"/>
    <property type="molecule type" value="Genomic_DNA"/>
</dbReference>
<dbReference type="InterPro" id="IPR018484">
    <property type="entry name" value="FGGY_N"/>
</dbReference>
<protein>
    <recommendedName>
        <fullName evidence="8">Xylulokinase</fullName>
    </recommendedName>
</protein>
<sequence>MARVLAIDLGTGSLKAGVVDESLEVVAVGSAPVPTARDAPGMAEQSAEDWLSAMARAGRTAVDGAGQAVDAIVFTGHMSAPCLVNTSGLPIAPVRTLADTQCAGFLSDDPDIAARSGNLDGTHFGRAKIVQALAQGAKPAVVVAPKDVLRIAMGGTLASDPSDLANFLLIRAGADACDPVLSSGAGLTPAQCAPALPADALDGVLNDHWADVLGLPAGVPLIVGAGDMGTAAIGVGLGQDCDAAITIGTAATVLAAVPKVQPDLVGKLTYHLDGFGRSFALASHFNGGAVLDWLYRLSGTVEARNPWLTRLSQMAAARPDRSLPLVLPYLLGSGSPRFDRGERARITGLSAEHDIIDLIAAFQEGVAFDLADSIDALERAGIDPLRTCLGGGGARLAGWGQTISDTLGRDLNRPANEDLSLIGAAILGFRGLGIDLSAPPHAPGWQSDPARGEKLAARRAEAVALRG</sequence>